<dbReference type="GO" id="GO:0006606">
    <property type="term" value="P:protein import into nucleus"/>
    <property type="evidence" value="ECO:0007669"/>
    <property type="project" value="TreeGrafter"/>
</dbReference>
<evidence type="ECO:0000313" key="4">
    <source>
        <dbReference type="EMBL" id="CAH1779666.1"/>
    </source>
</evidence>
<dbReference type="PANTHER" id="PTHR13347">
    <property type="entry name" value="HEAT REPEAT-CONTAINING PROTEIN 3"/>
    <property type="match status" value="1"/>
</dbReference>
<feature type="compositionally biased region" description="Polar residues" evidence="2">
    <location>
        <begin position="309"/>
        <end position="319"/>
    </location>
</feature>
<dbReference type="SUPFAM" id="SSF48371">
    <property type="entry name" value="ARM repeat"/>
    <property type="match status" value="1"/>
</dbReference>
<reference evidence="4" key="1">
    <citation type="submission" date="2022-03" db="EMBL/GenBank/DDBJ databases">
        <authorList>
            <person name="Martin C."/>
        </authorList>
    </citation>
    <scope>NUCLEOTIDE SEQUENCE</scope>
</reference>
<keyword evidence="5" id="KW-1185">Reference proteome</keyword>
<comment type="caution">
    <text evidence="4">The sequence shown here is derived from an EMBL/GenBank/DDBJ whole genome shotgun (WGS) entry which is preliminary data.</text>
</comment>
<dbReference type="InterPro" id="IPR000225">
    <property type="entry name" value="Armadillo"/>
</dbReference>
<dbReference type="SMART" id="SM00185">
    <property type="entry name" value="ARM"/>
    <property type="match status" value="3"/>
</dbReference>
<dbReference type="PANTHER" id="PTHR13347:SF1">
    <property type="entry name" value="HEAT REPEAT-CONTAINING PROTEIN 3"/>
    <property type="match status" value="1"/>
</dbReference>
<evidence type="ECO:0000256" key="2">
    <source>
        <dbReference type="SAM" id="MobiDB-lite"/>
    </source>
</evidence>
<feature type="domain" description="SYO1-like TPR repeats" evidence="3">
    <location>
        <begin position="393"/>
        <end position="648"/>
    </location>
</feature>
<gene>
    <name evidence="4" type="ORF">OFUS_LOCUS6453</name>
</gene>
<dbReference type="OrthoDB" id="288703at2759"/>
<feature type="region of interest" description="Disordered" evidence="2">
    <location>
        <begin position="300"/>
        <end position="319"/>
    </location>
</feature>
<dbReference type="InterPro" id="IPR052616">
    <property type="entry name" value="SYO1-like"/>
</dbReference>
<dbReference type="Pfam" id="PF25567">
    <property type="entry name" value="TPR_SYO1"/>
    <property type="match status" value="1"/>
</dbReference>
<dbReference type="InterPro" id="IPR011989">
    <property type="entry name" value="ARM-like"/>
</dbReference>
<feature type="compositionally biased region" description="Basic residues" evidence="2">
    <location>
        <begin position="1"/>
        <end position="12"/>
    </location>
</feature>
<accession>A0A8S4NF53</accession>
<protein>
    <recommendedName>
        <fullName evidence="3">SYO1-like TPR repeats domain-containing protein</fullName>
    </recommendedName>
</protein>
<evidence type="ECO:0000313" key="5">
    <source>
        <dbReference type="Proteomes" id="UP000749559"/>
    </source>
</evidence>
<feature type="region of interest" description="Disordered" evidence="2">
    <location>
        <begin position="1"/>
        <end position="27"/>
    </location>
</feature>
<proteinExistence type="inferred from homology"/>
<dbReference type="AlphaFoldDB" id="A0A8S4NF53"/>
<comment type="similarity">
    <text evidence="1">Belongs to the nuclear import and ribosome assembly adapter family.</text>
</comment>
<dbReference type="InterPro" id="IPR057990">
    <property type="entry name" value="TPR_SYO1"/>
</dbReference>
<name>A0A8S4NF53_OWEFU</name>
<dbReference type="Gene3D" id="1.25.10.10">
    <property type="entry name" value="Leucine-rich Repeat Variant"/>
    <property type="match status" value="1"/>
</dbReference>
<dbReference type="GO" id="GO:0051082">
    <property type="term" value="F:unfolded protein binding"/>
    <property type="evidence" value="ECO:0007669"/>
    <property type="project" value="TreeGrafter"/>
</dbReference>
<dbReference type="Proteomes" id="UP000749559">
    <property type="component" value="Unassembled WGS sequence"/>
</dbReference>
<dbReference type="GO" id="GO:0042273">
    <property type="term" value="P:ribosomal large subunit biogenesis"/>
    <property type="evidence" value="ECO:0007669"/>
    <property type="project" value="TreeGrafter"/>
</dbReference>
<evidence type="ECO:0000259" key="3">
    <source>
        <dbReference type="Pfam" id="PF25567"/>
    </source>
</evidence>
<dbReference type="InterPro" id="IPR016024">
    <property type="entry name" value="ARM-type_fold"/>
</dbReference>
<dbReference type="EMBL" id="CAIIXF020000003">
    <property type="protein sequence ID" value="CAH1779666.1"/>
    <property type="molecule type" value="Genomic_DNA"/>
</dbReference>
<sequence length="649" mass="71402">MGKSKVKKRQKNRDRPTGLESVNELEAEESEIGEAESACGGGAIAGFIEKLQSASVEERECGCATIANLVCQKGAAGKLMKQNIVKILGPLMIDENLGVRQGAVGTLRNLSTMEAEDVCPKMVADDVMTPLITLFKQYEANWSPGKTSDKKVDVRTDIFHQAMHLLWNICENSEIAVNILNQSDLIETLVPCLQSSVYGLPLAVTTAQCLHTISENNTHAVQQMLKLKADDTLQSIMGSPHEDGEQLLLRTLSAGTLYNMRCVEKSTNISSVEEIMGVVSEVLTQDVVSQIVAAVQLTPDTQKEEVSRSPDSGISSPEENQYVKYENMVQDVEHSILAQQLALEIAANLCCSEDEEEAWEDLDSSDASSEELFNEEVEDMDQADIVSPLSVPSEIHSAILSHRLIDVVMEKTAMLEPDIHEHLTKTDSGQNVLKKFADSQSKALLCINNLVTGVDLTGLGGLDRLESIWTHLSQLALNKHVLKNLALLEATTSAMRATIQILANNKSNKFNEVSASDLQFLFDMGQQCNMAAVRANVIRIISTIGCLLVTRDPLSPLLRNIGVFLIVTSMKDAELWVIAESLDATFDVFGEDNTKSIELEISLLEKLKSLAPILKTKINQQKHKLGEHLPIIQTARTNLIRFIKYKQTH</sequence>
<organism evidence="4 5">
    <name type="scientific">Owenia fusiformis</name>
    <name type="common">Polychaete worm</name>
    <dbReference type="NCBI Taxonomy" id="6347"/>
    <lineage>
        <taxon>Eukaryota</taxon>
        <taxon>Metazoa</taxon>
        <taxon>Spiralia</taxon>
        <taxon>Lophotrochozoa</taxon>
        <taxon>Annelida</taxon>
        <taxon>Polychaeta</taxon>
        <taxon>Sedentaria</taxon>
        <taxon>Canalipalpata</taxon>
        <taxon>Sabellida</taxon>
        <taxon>Oweniida</taxon>
        <taxon>Oweniidae</taxon>
        <taxon>Owenia</taxon>
    </lineage>
</organism>
<evidence type="ECO:0000256" key="1">
    <source>
        <dbReference type="ARBA" id="ARBA00049983"/>
    </source>
</evidence>